<dbReference type="Proteomes" id="UP000011859">
    <property type="component" value="Chromosome"/>
</dbReference>
<gene>
    <name evidence="2" type="ORF">R2APBS1_3741</name>
</gene>
<reference evidence="2 3" key="1">
    <citation type="submission" date="2012-04" db="EMBL/GenBank/DDBJ databases">
        <title>Complete genome of Rhodanobacter sp. 2APBS1.</title>
        <authorList>
            <consortium name="US DOE Joint Genome Institute"/>
            <person name="Huntemann M."/>
            <person name="Wei C.-L."/>
            <person name="Han J."/>
            <person name="Detter J.C."/>
            <person name="Han C."/>
            <person name="Tapia R."/>
            <person name="Munk A.C.C."/>
            <person name="Chen A."/>
            <person name="Krypides N."/>
            <person name="Mavromatis K."/>
            <person name="Markowitz V."/>
            <person name="Szeto E."/>
            <person name="Ivanova N."/>
            <person name="Mikhailova N."/>
            <person name="Ovchinnikova G."/>
            <person name="Pagani I."/>
            <person name="Pati A."/>
            <person name="Goodwin L."/>
            <person name="Peters L."/>
            <person name="Pitluck S."/>
            <person name="Woyke T."/>
            <person name="Prakash O."/>
            <person name="Elkins J."/>
            <person name="Brown S."/>
            <person name="Palumbo A."/>
            <person name="Hemme C."/>
            <person name="Zhou J."/>
            <person name="Watson D."/>
            <person name="Jardine P."/>
            <person name="Kostka J."/>
            <person name="Green S."/>
        </authorList>
    </citation>
    <scope>NUCLEOTIDE SEQUENCE [LARGE SCALE GENOMIC DNA]</scope>
    <source>
        <strain evidence="2 3">2APBS1</strain>
    </source>
</reference>
<protein>
    <recommendedName>
        <fullName evidence="1">HipA N-terminal subdomain 1 domain-containing protein</fullName>
    </recommendedName>
</protein>
<dbReference type="Pfam" id="PF13657">
    <property type="entry name" value="Couple_hipA"/>
    <property type="match status" value="1"/>
</dbReference>
<evidence type="ECO:0000313" key="3">
    <source>
        <dbReference type="Proteomes" id="UP000011859"/>
    </source>
</evidence>
<name>M4NIM3_9GAMM</name>
<dbReference type="RefSeq" id="WP_015449055.1">
    <property type="nucleotide sequence ID" value="NC_020541.1"/>
</dbReference>
<evidence type="ECO:0000313" key="2">
    <source>
        <dbReference type="EMBL" id="AGG90800.1"/>
    </source>
</evidence>
<dbReference type="STRING" id="666685.R2APBS1_3741"/>
<dbReference type="AlphaFoldDB" id="M4NIM3"/>
<dbReference type="EMBL" id="CP003470">
    <property type="protein sequence ID" value="AGG90800.1"/>
    <property type="molecule type" value="Genomic_DNA"/>
</dbReference>
<sequence>MSARSETVLDVVLDDATLGPTIAIGSLRCERHGGSEAISFAYHRDYIERRRSVAIAPDLPLVAGPSWPAREQALFGIFRDISPDRWGRMLMERREALEAREAKRRLRRLSEWDFLTGVDDCTRMGALRLRQTAAKSCGLIEARWAAAAAFAGVDGDPQRRAAASQNSQARLSPNRITPFRASYAVMVEQFSRTRADRGSRQTRRICASA</sequence>
<proteinExistence type="predicted"/>
<keyword evidence="3" id="KW-1185">Reference proteome</keyword>
<feature type="domain" description="HipA N-terminal subdomain 1" evidence="1">
    <location>
        <begin position="23"/>
        <end position="108"/>
    </location>
</feature>
<dbReference type="HOGENOM" id="CLU_1314577_0_0_6"/>
<organism evidence="2 3">
    <name type="scientific">Rhodanobacter denitrificans</name>
    <dbReference type="NCBI Taxonomy" id="666685"/>
    <lineage>
        <taxon>Bacteria</taxon>
        <taxon>Pseudomonadati</taxon>
        <taxon>Pseudomonadota</taxon>
        <taxon>Gammaproteobacteria</taxon>
        <taxon>Lysobacterales</taxon>
        <taxon>Rhodanobacteraceae</taxon>
        <taxon>Rhodanobacter</taxon>
    </lineage>
</organism>
<accession>M4NIM3</accession>
<dbReference type="InterPro" id="IPR017508">
    <property type="entry name" value="HipA_N1"/>
</dbReference>
<dbReference type="KEGG" id="rhd:R2APBS1_3741"/>
<evidence type="ECO:0000259" key="1">
    <source>
        <dbReference type="Pfam" id="PF13657"/>
    </source>
</evidence>
<dbReference type="eggNOG" id="COG3550">
    <property type="taxonomic scope" value="Bacteria"/>
</dbReference>